<dbReference type="InterPro" id="IPR050493">
    <property type="entry name" value="FAD-dep_Monooxygenase_BioMet"/>
</dbReference>
<gene>
    <name evidence="8" type="ORF">SCP_1302080</name>
</gene>
<dbReference type="GeneID" id="38785310"/>
<sequence>MWRLVWPSKPPNCFDRVVIVSYGSANLIIPSGGPALYKGSGGYPASPNFRYTTMADEQSSIPLHALLSISFLVIGGGISGLTSAIALRRAGHRVLVLEKGNGIKNTGESGIHVPANLTKVLFNWGLKDKLLQCGLVSHTMFLTKYTTGEFLGTQVWEEEVLRETRGEVLLMTHRNLVKVLYDAAISLGAKIRHNAEVVEIDAAKRQVTLASGEVLTADAIVGADGPSSLCRKAVMESRDPGKPLGISMYVATVQEEYVSKDLFRSDGLKNNDHVLLVAFGSRQFVMSYPMGNGKYSVHFYTADDVAVGQYGDPPSADLKKLMVNCEPRLLRMAQHAGPAVRVVIKNYTLKADWIHETGHLVVIGQAAHPWPGCTIQGSAMAVEDAAVLGKLFSHLSSEDQIPDFLSAFQDLRQPRVKQIFPNELASVFFSMLEDGDPQQVQRDEAMRAKHKSGVSVLDNLDDSPEWDELRTTFNYDCEDEADDWWLKWGRLREQARSRNPKTLGTKFVMDVQGGVTN</sequence>
<comment type="caution">
    <text evidence="8">The sequence shown here is derived from an EMBL/GenBank/DDBJ whole genome shotgun (WGS) entry which is preliminary data.</text>
</comment>
<keyword evidence="6" id="KW-1133">Transmembrane helix</keyword>
<dbReference type="SUPFAM" id="SSF51905">
    <property type="entry name" value="FAD/NAD(P)-binding domain"/>
    <property type="match status" value="1"/>
</dbReference>
<protein>
    <submittedName>
        <fullName evidence="8">FAD/NAD-P-binding domain-containing protein</fullName>
    </submittedName>
</protein>
<keyword evidence="4" id="KW-0560">Oxidoreductase</keyword>
<keyword evidence="9" id="KW-1185">Reference proteome</keyword>
<proteinExistence type="inferred from homology"/>
<evidence type="ECO:0000313" key="8">
    <source>
        <dbReference type="EMBL" id="GBE88393.1"/>
    </source>
</evidence>
<dbReference type="Gene3D" id="3.50.50.60">
    <property type="entry name" value="FAD/NAD(P)-binding domain"/>
    <property type="match status" value="1"/>
</dbReference>
<evidence type="ECO:0000256" key="4">
    <source>
        <dbReference type="ARBA" id="ARBA00023002"/>
    </source>
</evidence>
<dbReference type="InterPro" id="IPR002938">
    <property type="entry name" value="FAD-bd"/>
</dbReference>
<dbReference type="Proteomes" id="UP000287166">
    <property type="component" value="Unassembled WGS sequence"/>
</dbReference>
<keyword evidence="3" id="KW-0274">FAD</keyword>
<dbReference type="InParanoid" id="A0A401H1X3"/>
<dbReference type="PANTHER" id="PTHR13789:SF147">
    <property type="entry name" value="PUTATIVE (AFU_ORTHOLOGUE AFUA_2G01950)-RELATED"/>
    <property type="match status" value="1"/>
</dbReference>
<keyword evidence="6" id="KW-0472">Membrane</keyword>
<keyword evidence="6" id="KW-0812">Transmembrane</keyword>
<feature type="transmembrane region" description="Helical" evidence="6">
    <location>
        <begin position="63"/>
        <end position="87"/>
    </location>
</feature>
<dbReference type="OrthoDB" id="5428495at2759"/>
<dbReference type="GO" id="GO:0004497">
    <property type="term" value="F:monooxygenase activity"/>
    <property type="evidence" value="ECO:0007669"/>
    <property type="project" value="UniProtKB-KW"/>
</dbReference>
<dbReference type="RefSeq" id="XP_027619306.1">
    <property type="nucleotide sequence ID" value="XM_027763505.1"/>
</dbReference>
<accession>A0A401H1X3</accession>
<evidence type="ECO:0000256" key="6">
    <source>
        <dbReference type="SAM" id="Phobius"/>
    </source>
</evidence>
<dbReference type="InterPro" id="IPR036188">
    <property type="entry name" value="FAD/NAD-bd_sf"/>
</dbReference>
<feature type="domain" description="FAD-binding" evidence="7">
    <location>
        <begin position="72"/>
        <end position="420"/>
    </location>
</feature>
<dbReference type="PANTHER" id="PTHR13789">
    <property type="entry name" value="MONOOXYGENASE"/>
    <property type="match status" value="1"/>
</dbReference>
<dbReference type="EMBL" id="BFAD01000013">
    <property type="protein sequence ID" value="GBE88393.1"/>
    <property type="molecule type" value="Genomic_DNA"/>
</dbReference>
<organism evidence="8 9">
    <name type="scientific">Sparassis crispa</name>
    <dbReference type="NCBI Taxonomy" id="139825"/>
    <lineage>
        <taxon>Eukaryota</taxon>
        <taxon>Fungi</taxon>
        <taxon>Dikarya</taxon>
        <taxon>Basidiomycota</taxon>
        <taxon>Agaricomycotina</taxon>
        <taxon>Agaricomycetes</taxon>
        <taxon>Polyporales</taxon>
        <taxon>Sparassidaceae</taxon>
        <taxon>Sparassis</taxon>
    </lineage>
</organism>
<name>A0A401H1X3_9APHY</name>
<keyword evidence="5" id="KW-0503">Monooxygenase</keyword>
<comment type="similarity">
    <text evidence="1">Belongs to the paxM FAD-dependent monooxygenase family.</text>
</comment>
<evidence type="ECO:0000256" key="3">
    <source>
        <dbReference type="ARBA" id="ARBA00022827"/>
    </source>
</evidence>
<evidence type="ECO:0000256" key="1">
    <source>
        <dbReference type="ARBA" id="ARBA00007992"/>
    </source>
</evidence>
<evidence type="ECO:0000313" key="9">
    <source>
        <dbReference type="Proteomes" id="UP000287166"/>
    </source>
</evidence>
<dbReference type="Pfam" id="PF01494">
    <property type="entry name" value="FAD_binding_3"/>
    <property type="match status" value="1"/>
</dbReference>
<evidence type="ECO:0000259" key="7">
    <source>
        <dbReference type="Pfam" id="PF01494"/>
    </source>
</evidence>
<dbReference type="PRINTS" id="PR00420">
    <property type="entry name" value="RNGMNOXGNASE"/>
</dbReference>
<keyword evidence="2" id="KW-0285">Flavoprotein</keyword>
<dbReference type="AlphaFoldDB" id="A0A401H1X3"/>
<evidence type="ECO:0000256" key="5">
    <source>
        <dbReference type="ARBA" id="ARBA00023033"/>
    </source>
</evidence>
<dbReference type="GO" id="GO:0071949">
    <property type="term" value="F:FAD binding"/>
    <property type="evidence" value="ECO:0007669"/>
    <property type="project" value="InterPro"/>
</dbReference>
<dbReference type="STRING" id="139825.A0A401H1X3"/>
<reference evidence="8 9" key="1">
    <citation type="journal article" date="2018" name="Sci. Rep.">
        <title>Genome sequence of the cauliflower mushroom Sparassis crispa (Hanabiratake) and its association with beneficial usage.</title>
        <authorList>
            <person name="Kiyama R."/>
            <person name="Furutani Y."/>
            <person name="Kawaguchi K."/>
            <person name="Nakanishi T."/>
        </authorList>
    </citation>
    <scope>NUCLEOTIDE SEQUENCE [LARGE SCALE GENOMIC DNA]</scope>
</reference>
<evidence type="ECO:0000256" key="2">
    <source>
        <dbReference type="ARBA" id="ARBA00022630"/>
    </source>
</evidence>